<evidence type="ECO:0000256" key="6">
    <source>
        <dbReference type="ARBA" id="ARBA00022962"/>
    </source>
</evidence>
<dbReference type="PANTHER" id="PTHR11907">
    <property type="entry name" value="AMIDOPHOSPHORIBOSYLTRANSFERASE"/>
    <property type="match status" value="1"/>
</dbReference>
<evidence type="ECO:0000256" key="8">
    <source>
        <dbReference type="PIRNR" id="PIRNR000485"/>
    </source>
</evidence>
<dbReference type="SUPFAM" id="SSF53271">
    <property type="entry name" value="PRTase-like"/>
    <property type="match status" value="1"/>
</dbReference>
<dbReference type="CDD" id="cd06223">
    <property type="entry name" value="PRTases_typeI"/>
    <property type="match status" value="1"/>
</dbReference>
<evidence type="ECO:0000256" key="3">
    <source>
        <dbReference type="ARBA" id="ARBA00022676"/>
    </source>
</evidence>
<dbReference type="PROSITE" id="PS51278">
    <property type="entry name" value="GATASE_TYPE_2"/>
    <property type="match status" value="1"/>
</dbReference>
<dbReference type="Pfam" id="PF13522">
    <property type="entry name" value="GATase_6"/>
    <property type="match status" value="1"/>
</dbReference>
<keyword evidence="6 7" id="KW-0315">Glutamine amidotransferase</keyword>
<evidence type="ECO:0000256" key="7">
    <source>
        <dbReference type="HAMAP-Rule" id="MF_01931"/>
    </source>
</evidence>
<dbReference type="InterPro" id="IPR017932">
    <property type="entry name" value="GATase_2_dom"/>
</dbReference>
<dbReference type="GO" id="GO:0051539">
    <property type="term" value="F:4 iron, 4 sulfur cluster binding"/>
    <property type="evidence" value="ECO:0007669"/>
    <property type="project" value="UniProtKB-KW"/>
</dbReference>
<dbReference type="UniPathway" id="UPA00074">
    <property type="reaction ID" value="UER00124"/>
</dbReference>
<comment type="similarity">
    <text evidence="2 7 8">In the C-terminal section; belongs to the purine/pyrimidine phosphoribosyltransferase family.</text>
</comment>
<comment type="function">
    <text evidence="7">Catalyzes the formation of phosphoribosylamine from phosphoribosylpyrophosphate (PRPP) and glutamine.</text>
</comment>
<accession>A0A6S6TQK6</accession>
<feature type="binding site" evidence="7 10">
    <location>
        <position position="300"/>
    </location>
    <ligand>
        <name>Mg(2+)</name>
        <dbReference type="ChEBI" id="CHEBI:18420"/>
    </ligand>
</feature>
<dbReference type="InterPro" id="IPR029055">
    <property type="entry name" value="Ntn_hydrolases_N"/>
</dbReference>
<name>A0A6S6TQK6_9BACT</name>
<feature type="domain" description="Glutamine amidotransferase type-2" evidence="12">
    <location>
        <begin position="2"/>
        <end position="234"/>
    </location>
</feature>
<keyword evidence="4 7" id="KW-0808">Transferase</keyword>
<keyword evidence="7 11" id="KW-0408">Iron</keyword>
<dbReference type="GO" id="GO:0004044">
    <property type="term" value="F:amidophosphoribosyltransferase activity"/>
    <property type="evidence" value="ECO:0007669"/>
    <property type="project" value="UniProtKB-UniRule"/>
</dbReference>
<dbReference type="AlphaFoldDB" id="A0A6S6TQK6"/>
<evidence type="ECO:0000256" key="10">
    <source>
        <dbReference type="PIRSR" id="PIRSR000485-2"/>
    </source>
</evidence>
<feature type="active site" description="Nucleophile" evidence="7 9">
    <location>
        <position position="2"/>
    </location>
</feature>
<dbReference type="InterPro" id="IPR005854">
    <property type="entry name" value="PurF"/>
</dbReference>
<feature type="binding site" evidence="7 11">
    <location>
        <position position="450"/>
    </location>
    <ligand>
        <name>[4Fe-4S] cluster</name>
        <dbReference type="ChEBI" id="CHEBI:49883"/>
    </ligand>
</feature>
<comment type="catalytic activity">
    <reaction evidence="7 8">
        <text>5-phospho-beta-D-ribosylamine + L-glutamate + diphosphate = 5-phospho-alpha-D-ribose 1-diphosphate + L-glutamine + H2O</text>
        <dbReference type="Rhea" id="RHEA:14905"/>
        <dbReference type="ChEBI" id="CHEBI:15377"/>
        <dbReference type="ChEBI" id="CHEBI:29985"/>
        <dbReference type="ChEBI" id="CHEBI:33019"/>
        <dbReference type="ChEBI" id="CHEBI:58017"/>
        <dbReference type="ChEBI" id="CHEBI:58359"/>
        <dbReference type="ChEBI" id="CHEBI:58681"/>
        <dbReference type="EC" id="2.4.2.14"/>
    </reaction>
</comment>
<evidence type="ECO:0000256" key="11">
    <source>
        <dbReference type="PIRSR" id="PIRSR000485-3"/>
    </source>
</evidence>
<keyword evidence="7 10" id="KW-0460">Magnesium</keyword>
<feature type="binding site" evidence="7 10">
    <location>
        <position position="363"/>
    </location>
    <ligand>
        <name>Mg(2+)</name>
        <dbReference type="ChEBI" id="CHEBI:18420"/>
    </ligand>
</feature>
<dbReference type="GO" id="GO:0006189">
    <property type="term" value="P:'de novo' IMP biosynthetic process"/>
    <property type="evidence" value="ECO:0007669"/>
    <property type="project" value="UniProtKB-UniRule"/>
</dbReference>
<gene>
    <name evidence="7" type="primary">purF</name>
    <name evidence="13" type="ORF">HELGO_WM17569</name>
</gene>
<evidence type="ECO:0000256" key="5">
    <source>
        <dbReference type="ARBA" id="ARBA00022755"/>
    </source>
</evidence>
<dbReference type="HAMAP" id="MF_01931">
    <property type="entry name" value="PurF"/>
    <property type="match status" value="1"/>
</dbReference>
<dbReference type="Gene3D" id="3.60.20.10">
    <property type="entry name" value="Glutamine Phosphoribosylpyrophosphate, subunit 1, domain 1"/>
    <property type="match status" value="1"/>
</dbReference>
<evidence type="ECO:0000256" key="1">
    <source>
        <dbReference type="ARBA" id="ARBA00005209"/>
    </source>
</evidence>
<dbReference type="NCBIfam" id="TIGR01134">
    <property type="entry name" value="purF"/>
    <property type="match status" value="1"/>
</dbReference>
<organism evidence="13">
    <name type="scientific">uncultured Aureispira sp</name>
    <dbReference type="NCBI Taxonomy" id="1331704"/>
    <lineage>
        <taxon>Bacteria</taxon>
        <taxon>Pseudomonadati</taxon>
        <taxon>Bacteroidota</taxon>
        <taxon>Saprospiria</taxon>
        <taxon>Saprospirales</taxon>
        <taxon>Saprospiraceae</taxon>
        <taxon>Aureispira</taxon>
        <taxon>environmental samples</taxon>
    </lineage>
</organism>
<comment type="pathway">
    <text evidence="1 7 8">Purine metabolism; IMP biosynthesis via de novo pathway; N(1)-(5-phospho-D-ribosyl)glycinamide from 5-phospho-alpha-D-ribose 1-diphosphate: step 1/2.</text>
</comment>
<dbReference type="GO" id="GO:0000287">
    <property type="term" value="F:magnesium ion binding"/>
    <property type="evidence" value="ECO:0007669"/>
    <property type="project" value="UniProtKB-UniRule"/>
</dbReference>
<evidence type="ECO:0000256" key="2">
    <source>
        <dbReference type="ARBA" id="ARBA00010138"/>
    </source>
</evidence>
<keyword evidence="3 7" id="KW-0328">Glycosyltransferase</keyword>
<proteinExistence type="inferred from homology"/>
<keyword evidence="7 11" id="KW-0411">Iron-sulfur</keyword>
<dbReference type="PIRSF" id="PIRSF000485">
    <property type="entry name" value="Amd_phspho_trans"/>
    <property type="match status" value="1"/>
</dbReference>
<dbReference type="Pfam" id="PF00156">
    <property type="entry name" value="Pribosyltran"/>
    <property type="match status" value="1"/>
</dbReference>
<comment type="cofactor">
    <cofactor evidence="7 11">
        <name>[4Fe-4S] cluster</name>
        <dbReference type="ChEBI" id="CHEBI:49883"/>
    </cofactor>
    <text evidence="7 11">Binds 1 [4Fe-4S] cluster per subunit.</text>
</comment>
<keyword evidence="7" id="KW-0004">4Fe-4S</keyword>
<reference evidence="13" key="1">
    <citation type="submission" date="2020-01" db="EMBL/GenBank/DDBJ databases">
        <authorList>
            <person name="Meier V. D."/>
            <person name="Meier V D."/>
        </authorList>
    </citation>
    <scope>NUCLEOTIDE SEQUENCE</scope>
    <source>
        <strain evidence="13">HLG_WM_MAG_10</strain>
    </source>
</reference>
<dbReference type="GO" id="GO:0009113">
    <property type="term" value="P:purine nucleobase biosynthetic process"/>
    <property type="evidence" value="ECO:0007669"/>
    <property type="project" value="UniProtKB-UniRule"/>
</dbReference>
<feature type="binding site" evidence="7 11">
    <location>
        <position position="250"/>
    </location>
    <ligand>
        <name>[4Fe-4S] cluster</name>
        <dbReference type="ChEBI" id="CHEBI:49883"/>
    </ligand>
</feature>
<dbReference type="EMBL" id="CACVAQ010000266">
    <property type="protein sequence ID" value="CAA6818568.1"/>
    <property type="molecule type" value="Genomic_DNA"/>
</dbReference>
<feature type="binding site" evidence="7 11">
    <location>
        <position position="453"/>
    </location>
    <ligand>
        <name>[4Fe-4S] cluster</name>
        <dbReference type="ChEBI" id="CHEBI:49883"/>
    </ligand>
</feature>
<evidence type="ECO:0000313" key="13">
    <source>
        <dbReference type="EMBL" id="CAA6818568.1"/>
    </source>
</evidence>
<dbReference type="EC" id="2.4.2.14" evidence="7"/>
<evidence type="ECO:0000256" key="9">
    <source>
        <dbReference type="PIRSR" id="PIRSR000485-1"/>
    </source>
</evidence>
<keyword evidence="5 7" id="KW-0658">Purine biosynthesis</keyword>
<feature type="binding site" evidence="7 10">
    <location>
        <position position="362"/>
    </location>
    <ligand>
        <name>Mg(2+)</name>
        <dbReference type="ChEBI" id="CHEBI:18420"/>
    </ligand>
</feature>
<evidence type="ECO:0000256" key="4">
    <source>
        <dbReference type="ARBA" id="ARBA00022679"/>
    </source>
</evidence>
<dbReference type="Gene3D" id="3.40.50.2020">
    <property type="match status" value="1"/>
</dbReference>
<evidence type="ECO:0000259" key="12">
    <source>
        <dbReference type="PROSITE" id="PS51278"/>
    </source>
</evidence>
<dbReference type="SUPFAM" id="SSF56235">
    <property type="entry name" value="N-terminal nucleophile aminohydrolases (Ntn hydrolases)"/>
    <property type="match status" value="1"/>
</dbReference>
<dbReference type="InterPro" id="IPR000836">
    <property type="entry name" value="PRTase_dom"/>
</dbReference>
<feature type="binding site" evidence="7 11">
    <location>
        <position position="399"/>
    </location>
    <ligand>
        <name>[4Fe-4S] cluster</name>
        <dbReference type="ChEBI" id="CHEBI:49883"/>
    </ligand>
</feature>
<dbReference type="InterPro" id="IPR029057">
    <property type="entry name" value="PRTase-like"/>
</dbReference>
<keyword evidence="7 10" id="KW-0479">Metal-binding</keyword>
<protein>
    <recommendedName>
        <fullName evidence="7">Amidophosphoribosyltransferase</fullName>
        <shortName evidence="7">ATase</shortName>
        <ecNumber evidence="7">2.4.2.14</ecNumber>
    </recommendedName>
    <alternativeName>
        <fullName evidence="7">Glutamine phosphoribosylpyrophosphate amidotransferase</fullName>
        <shortName evidence="7">GPATase</shortName>
    </alternativeName>
</protein>
<comment type="cofactor">
    <cofactor evidence="7 10">
        <name>Mg(2+)</name>
        <dbReference type="ChEBI" id="CHEBI:18420"/>
    </cofactor>
    <text evidence="7 10">Binds 1 Mg(2+) ion per subunit.</text>
</comment>
<sequence length="481" mass="53354">MCGIVGFIGRDRIVYDLMMGLTALQHRGQDAAGITTFKKLFHEKKGLGLVNNVFEEKDLERLLGDIGIGHVRYTTHGSNELKNAQPIGTNYPFGISMAHNGNITNFNEISERLYREHHILPNTTNDLELILYTFVSELRASKDLGNVTADDIFEAVQATQEKVHGAYAVVSIIANHGLLAFCDPNGIRPLILGKKETDEGIVYGVASETVCFDHLGYKVVRDLEPGEMIFIDNNKTVHSRKGHRNGQRFCVFEFIYFAREDSYLHTRLVAGQRVKMGRQLAEKVRAAGLEPDIVIDVPTSGYFAASGLAEELNIPHRRGLVKSNYIGRSFISSKQSEREDIVKRKLNPIAKTVEGKKVAVVDDSIVRGTTSKRIVQILREAGAAEIYFISAAPPLLNPCIYGIDMSVTTELIAANRTIDEIKAYIGADALIYQSLGELKAQFDDMGLNTCMACLSGDYPTDNADIALRQIEAERRLSKKDD</sequence>